<dbReference type="Gene3D" id="2.40.10.350">
    <property type="entry name" value="Rod shape-determining protein MreC, domain 2"/>
    <property type="match status" value="1"/>
</dbReference>
<evidence type="ECO:0000256" key="4">
    <source>
        <dbReference type="ARBA" id="ARBA00032089"/>
    </source>
</evidence>
<dbReference type="Pfam" id="PF04085">
    <property type="entry name" value="MreC"/>
    <property type="match status" value="1"/>
</dbReference>
<dbReference type="InterPro" id="IPR042175">
    <property type="entry name" value="Cell/Rod_MreC_2"/>
</dbReference>
<dbReference type="EMBL" id="JACHHX010000003">
    <property type="protein sequence ID" value="MBB5014636.1"/>
    <property type="molecule type" value="Genomic_DNA"/>
</dbReference>
<accession>A0A7W7V7H9</accession>
<dbReference type="InterPro" id="IPR055342">
    <property type="entry name" value="MreC_beta-barrel_core"/>
</dbReference>
<dbReference type="PANTHER" id="PTHR34138:SF1">
    <property type="entry name" value="CELL SHAPE-DETERMINING PROTEIN MREC"/>
    <property type="match status" value="1"/>
</dbReference>
<dbReference type="GO" id="GO:0008360">
    <property type="term" value="P:regulation of cell shape"/>
    <property type="evidence" value="ECO:0007669"/>
    <property type="project" value="UniProtKB-KW"/>
</dbReference>
<name>A0A7W7V7H9_9GAMM</name>
<evidence type="ECO:0000256" key="3">
    <source>
        <dbReference type="ARBA" id="ARBA00022960"/>
    </source>
</evidence>
<evidence type="ECO:0000256" key="1">
    <source>
        <dbReference type="ARBA" id="ARBA00009369"/>
    </source>
</evidence>
<dbReference type="AlphaFoldDB" id="A0A7W7V7H9"/>
<dbReference type="NCBIfam" id="TIGR00219">
    <property type="entry name" value="mreC"/>
    <property type="match status" value="1"/>
</dbReference>
<dbReference type="InterPro" id="IPR007221">
    <property type="entry name" value="MreC"/>
</dbReference>
<keyword evidence="3 5" id="KW-0133">Cell shape</keyword>
<dbReference type="Proteomes" id="UP000519004">
    <property type="component" value="Unassembled WGS sequence"/>
</dbReference>
<evidence type="ECO:0000313" key="9">
    <source>
        <dbReference type="Proteomes" id="UP000519004"/>
    </source>
</evidence>
<evidence type="ECO:0000313" key="8">
    <source>
        <dbReference type="EMBL" id="MBB5014636.1"/>
    </source>
</evidence>
<proteinExistence type="inferred from homology"/>
<dbReference type="InterPro" id="IPR042177">
    <property type="entry name" value="Cell/Rod_1"/>
</dbReference>
<dbReference type="RefSeq" id="WP_183947224.1">
    <property type="nucleotide sequence ID" value="NZ_JACHHX010000003.1"/>
</dbReference>
<organism evidence="8 9">
    <name type="scientific">Rehaibacterium terrae</name>
    <dbReference type="NCBI Taxonomy" id="1341696"/>
    <lineage>
        <taxon>Bacteria</taxon>
        <taxon>Pseudomonadati</taxon>
        <taxon>Pseudomonadota</taxon>
        <taxon>Gammaproteobacteria</taxon>
        <taxon>Lysobacterales</taxon>
        <taxon>Lysobacteraceae</taxon>
        <taxon>Rehaibacterium</taxon>
    </lineage>
</organism>
<protein>
    <recommendedName>
        <fullName evidence="2 5">Cell shape-determining protein MreC</fullName>
    </recommendedName>
    <alternativeName>
        <fullName evidence="4 5">Cell shape protein MreC</fullName>
    </alternativeName>
</protein>
<evidence type="ECO:0000256" key="2">
    <source>
        <dbReference type="ARBA" id="ARBA00013855"/>
    </source>
</evidence>
<feature type="coiled-coil region" evidence="6">
    <location>
        <begin position="76"/>
        <end position="103"/>
    </location>
</feature>
<comment type="caution">
    <text evidence="8">The sequence shown here is derived from an EMBL/GenBank/DDBJ whole genome shotgun (WGS) entry which is preliminary data.</text>
</comment>
<comment type="function">
    <text evidence="5">Involved in formation and maintenance of cell shape.</text>
</comment>
<dbReference type="GO" id="GO:0005886">
    <property type="term" value="C:plasma membrane"/>
    <property type="evidence" value="ECO:0007669"/>
    <property type="project" value="TreeGrafter"/>
</dbReference>
<keyword evidence="9" id="KW-1185">Reference proteome</keyword>
<evidence type="ECO:0000256" key="5">
    <source>
        <dbReference type="PIRNR" id="PIRNR038471"/>
    </source>
</evidence>
<sequence>MAYASSSNARFGEGAAGTLRLLGYLAAALLLMVADHRGGWLTSVRQHAGLLVEPLYWMAAAPARIAHAARAGLVSRAALVDENARLREQLLLANARLSRLEAVAQENHRLRELLDGKRGYLVSVQLATILDVDLDPFRHRVVLDVGSRDGVSPGQALIDADGVVGQIVEFTGRRSIALLITDPDHAVPVQVVRSGLRLIAYGTGERDRLRVPNIPQSGDIRPGDRLVTSGIGGNYPAGFAVGEVLRVEPDETRLFAVAEVRPAAALDRRGEVLLVWNVPAETEVGPPGTAEHRP</sequence>
<keyword evidence="6" id="KW-0175">Coiled coil</keyword>
<dbReference type="PANTHER" id="PTHR34138">
    <property type="entry name" value="CELL SHAPE-DETERMINING PROTEIN MREC"/>
    <property type="match status" value="1"/>
</dbReference>
<comment type="similarity">
    <text evidence="1 5">Belongs to the MreC family.</text>
</comment>
<dbReference type="Gene3D" id="2.40.10.340">
    <property type="entry name" value="Rod shape-determining protein MreC, domain 1"/>
    <property type="match status" value="1"/>
</dbReference>
<gene>
    <name evidence="8" type="ORF">HNQ58_000512</name>
</gene>
<evidence type="ECO:0000259" key="7">
    <source>
        <dbReference type="Pfam" id="PF04085"/>
    </source>
</evidence>
<feature type="domain" description="Rod shape-determining protein MreC beta-barrel core" evidence="7">
    <location>
        <begin position="130"/>
        <end position="276"/>
    </location>
</feature>
<evidence type="ECO:0000256" key="6">
    <source>
        <dbReference type="SAM" id="Coils"/>
    </source>
</evidence>
<reference evidence="8 9" key="1">
    <citation type="submission" date="2020-08" db="EMBL/GenBank/DDBJ databases">
        <title>Genomic Encyclopedia of Type Strains, Phase IV (KMG-IV): sequencing the most valuable type-strain genomes for metagenomic binning, comparative biology and taxonomic classification.</title>
        <authorList>
            <person name="Goeker M."/>
        </authorList>
    </citation>
    <scope>NUCLEOTIDE SEQUENCE [LARGE SCALE GENOMIC DNA]</scope>
    <source>
        <strain evidence="8 9">DSM 25897</strain>
    </source>
</reference>
<dbReference type="PIRSF" id="PIRSF038471">
    <property type="entry name" value="MreC"/>
    <property type="match status" value="1"/>
</dbReference>